<organism evidence="1 2">
    <name type="scientific">Brevibacillus formosus</name>
    <dbReference type="NCBI Taxonomy" id="54913"/>
    <lineage>
        <taxon>Bacteria</taxon>
        <taxon>Bacillati</taxon>
        <taxon>Bacillota</taxon>
        <taxon>Bacilli</taxon>
        <taxon>Bacillales</taxon>
        <taxon>Paenibacillaceae</taxon>
        <taxon>Brevibacillus</taxon>
    </lineage>
</organism>
<dbReference type="AlphaFoldDB" id="A0A220MLG1"/>
<dbReference type="KEGG" id="bfm:BP422_21750"/>
<sequence>MTYILVDANGKEVEQKSVTGTYTDKNFTVSFGTVKESYYKFVLRNYDHGTPVTGNAYAE</sequence>
<gene>
    <name evidence="1" type="ORF">BP422_21750</name>
</gene>
<accession>A0A220MLG1</accession>
<name>A0A220MLG1_9BACL</name>
<evidence type="ECO:0000313" key="2">
    <source>
        <dbReference type="Proteomes" id="UP000197781"/>
    </source>
</evidence>
<evidence type="ECO:0000313" key="1">
    <source>
        <dbReference type="EMBL" id="ASJ55937.1"/>
    </source>
</evidence>
<dbReference type="Proteomes" id="UP000197781">
    <property type="component" value="Chromosome"/>
</dbReference>
<dbReference type="EMBL" id="CP018145">
    <property type="protein sequence ID" value="ASJ55937.1"/>
    <property type="molecule type" value="Genomic_DNA"/>
</dbReference>
<protein>
    <submittedName>
        <fullName evidence="1">Uncharacterized protein</fullName>
    </submittedName>
</protein>
<proteinExistence type="predicted"/>
<reference evidence="1 2" key="1">
    <citation type="submission" date="2016-11" db="EMBL/GenBank/DDBJ databases">
        <authorList>
            <person name="Jaros S."/>
            <person name="Januszkiewicz K."/>
            <person name="Wedrychowicz H."/>
        </authorList>
    </citation>
    <scope>NUCLEOTIDE SEQUENCE [LARGE SCALE GENOMIC DNA]</scope>
    <source>
        <strain evidence="1 2">NF2</strain>
    </source>
</reference>